<dbReference type="Gene3D" id="3.40.50.300">
    <property type="entry name" value="P-loop containing nucleotide triphosphate hydrolases"/>
    <property type="match status" value="1"/>
</dbReference>
<protein>
    <submittedName>
        <fullName evidence="9">Cell division control protein 11</fullName>
    </submittedName>
</protein>
<dbReference type="FunFam" id="3.40.50.300:FF:000162">
    <property type="entry name" value="septin-7 isoform X1"/>
    <property type="match status" value="1"/>
</dbReference>
<accession>A0A2T0FJR6</accession>
<evidence type="ECO:0000256" key="1">
    <source>
        <dbReference type="ARBA" id="ARBA00004266"/>
    </source>
</evidence>
<dbReference type="Proteomes" id="UP000238350">
    <property type="component" value="Unassembled WGS sequence"/>
</dbReference>
<feature type="domain" description="Septin-type G" evidence="8">
    <location>
        <begin position="24"/>
        <end position="301"/>
    </location>
</feature>
<dbReference type="PANTHER" id="PTHR18884">
    <property type="entry name" value="SEPTIN"/>
    <property type="match status" value="1"/>
</dbReference>
<dbReference type="Pfam" id="PF00735">
    <property type="entry name" value="Septin"/>
    <property type="match status" value="1"/>
</dbReference>
<dbReference type="CDD" id="cd01850">
    <property type="entry name" value="CDC_Septin"/>
    <property type="match status" value="1"/>
</dbReference>
<keyword evidence="10" id="KW-1185">Reference proteome</keyword>
<dbReference type="GeneID" id="36516585"/>
<dbReference type="GO" id="GO:0000281">
    <property type="term" value="P:mitotic cytokinesis"/>
    <property type="evidence" value="ECO:0007669"/>
    <property type="project" value="UniProtKB-ARBA"/>
</dbReference>
<dbReference type="RefSeq" id="XP_024665162.1">
    <property type="nucleotide sequence ID" value="XM_024809394.1"/>
</dbReference>
<reference evidence="9 10" key="1">
    <citation type="submission" date="2017-04" db="EMBL/GenBank/DDBJ databases">
        <title>Genome sequencing of [Candida] sorbophila.</title>
        <authorList>
            <person name="Ahn J.O."/>
        </authorList>
    </citation>
    <scope>NUCLEOTIDE SEQUENCE [LARGE SCALE GENOMIC DNA]</scope>
    <source>
        <strain evidence="9 10">DS02</strain>
    </source>
</reference>
<dbReference type="GO" id="GO:0031105">
    <property type="term" value="C:septin complex"/>
    <property type="evidence" value="ECO:0007669"/>
    <property type="project" value="UniProtKB-ARBA"/>
</dbReference>
<organism evidence="9 10">
    <name type="scientific">Wickerhamiella sorbophila</name>
    <dbReference type="NCBI Taxonomy" id="45607"/>
    <lineage>
        <taxon>Eukaryota</taxon>
        <taxon>Fungi</taxon>
        <taxon>Dikarya</taxon>
        <taxon>Ascomycota</taxon>
        <taxon>Saccharomycotina</taxon>
        <taxon>Dipodascomycetes</taxon>
        <taxon>Dipodascales</taxon>
        <taxon>Trichomonascaceae</taxon>
        <taxon>Wickerhamiella</taxon>
    </lineage>
</organism>
<gene>
    <name evidence="9" type="ORF">B9G98_02837</name>
</gene>
<dbReference type="GO" id="GO:0005935">
    <property type="term" value="C:cellular bud neck"/>
    <property type="evidence" value="ECO:0007669"/>
    <property type="project" value="UniProtKB-SubCell"/>
</dbReference>
<dbReference type="InterPro" id="IPR027417">
    <property type="entry name" value="P-loop_NTPase"/>
</dbReference>
<comment type="subcellular location">
    <subcellularLocation>
        <location evidence="1">Bud neck</location>
    </subcellularLocation>
</comment>
<keyword evidence="4" id="KW-0175">Coiled coil</keyword>
<dbReference type="AlphaFoldDB" id="A0A2T0FJR6"/>
<dbReference type="GO" id="GO:0032161">
    <property type="term" value="C:cleavage apparatus septin structure"/>
    <property type="evidence" value="ECO:0007669"/>
    <property type="project" value="UniProtKB-ARBA"/>
</dbReference>
<name>A0A2T0FJR6_9ASCO</name>
<dbReference type="OrthoDB" id="416553at2759"/>
<comment type="similarity">
    <text evidence="7">Belongs to the TRAFAC class TrmE-Era-EngA-EngB-Septin-like GTPase superfamily. Septin GTPase family.</text>
</comment>
<evidence type="ECO:0000256" key="6">
    <source>
        <dbReference type="ARBA" id="ARBA00023306"/>
    </source>
</evidence>
<dbReference type="InterPro" id="IPR030379">
    <property type="entry name" value="G_SEPTIN_dom"/>
</dbReference>
<dbReference type="PIRSF" id="PIRSF006698">
    <property type="entry name" value="Septin"/>
    <property type="match status" value="1"/>
</dbReference>
<keyword evidence="2 9" id="KW-0132">Cell division</keyword>
<evidence type="ECO:0000256" key="2">
    <source>
        <dbReference type="ARBA" id="ARBA00022618"/>
    </source>
</evidence>
<dbReference type="STRING" id="45607.A0A2T0FJR6"/>
<proteinExistence type="inferred from homology"/>
<evidence type="ECO:0000313" key="9">
    <source>
        <dbReference type="EMBL" id="PRT55217.1"/>
    </source>
</evidence>
<evidence type="ECO:0000313" key="10">
    <source>
        <dbReference type="Proteomes" id="UP000238350"/>
    </source>
</evidence>
<keyword evidence="5 7" id="KW-0342">GTP-binding</keyword>
<dbReference type="GO" id="GO:0005525">
    <property type="term" value="F:GTP binding"/>
    <property type="evidence" value="ECO:0007669"/>
    <property type="project" value="UniProtKB-KW"/>
</dbReference>
<sequence>MSMLSSVYPAESPDHMRRRKIVKKGFQLCLMVCGRTGTGKSTFVNTLCDGKIFSDSERQVAVHEDGITRDMQIRTHKVDLCEEDGTVIALTVVDTPGFGDNIDNSKCCGTILNYLETQFDEVLAEESRVHRNPRFDDKRVQVCLYFIAATGHGLRELDIDLMSTLSRRVNIIPVIAKADTFTDEELIINKTKILADIEHYKIPIFSFNYAEDETDQEVIDECVALRALLPFAVVGSDDIYEVDSQFVRGRSYPWGFVSTEDPEFSDFSYLRTVIFGSHLQELRDLTHDVIYEKYRSDKLSANASLIPPRINDNRSYNDSIQETGSLGRSMGRMAMF</sequence>
<evidence type="ECO:0000256" key="3">
    <source>
        <dbReference type="ARBA" id="ARBA00022741"/>
    </source>
</evidence>
<keyword evidence="6" id="KW-0131">Cell cycle</keyword>
<evidence type="ECO:0000256" key="4">
    <source>
        <dbReference type="ARBA" id="ARBA00023054"/>
    </source>
</evidence>
<dbReference type="InterPro" id="IPR016491">
    <property type="entry name" value="Septin"/>
</dbReference>
<keyword evidence="3 7" id="KW-0547">Nucleotide-binding</keyword>
<evidence type="ECO:0000259" key="8">
    <source>
        <dbReference type="PROSITE" id="PS51719"/>
    </source>
</evidence>
<comment type="caution">
    <text evidence="9">The sequence shown here is derived from an EMBL/GenBank/DDBJ whole genome shotgun (WGS) entry which is preliminary data.</text>
</comment>
<dbReference type="EMBL" id="NDIQ01000021">
    <property type="protein sequence ID" value="PRT55217.1"/>
    <property type="molecule type" value="Genomic_DNA"/>
</dbReference>
<evidence type="ECO:0000256" key="7">
    <source>
        <dbReference type="RuleBase" id="RU004560"/>
    </source>
</evidence>
<evidence type="ECO:0000256" key="5">
    <source>
        <dbReference type="ARBA" id="ARBA00023134"/>
    </source>
</evidence>
<dbReference type="PROSITE" id="PS51719">
    <property type="entry name" value="G_SEPTIN"/>
    <property type="match status" value="1"/>
</dbReference>
<dbReference type="GO" id="GO:0005940">
    <property type="term" value="C:septin ring"/>
    <property type="evidence" value="ECO:0007669"/>
    <property type="project" value="UniProtKB-ARBA"/>
</dbReference>
<dbReference type="SUPFAM" id="SSF52540">
    <property type="entry name" value="P-loop containing nucleoside triphosphate hydrolases"/>
    <property type="match status" value="1"/>
</dbReference>